<keyword evidence="3" id="KW-1003">Cell membrane</keyword>
<feature type="transmembrane region" description="Helical" evidence="7">
    <location>
        <begin position="140"/>
        <end position="167"/>
    </location>
</feature>
<protein>
    <submittedName>
        <fullName evidence="8 9">Nitrite reductase</fullName>
    </submittedName>
</protein>
<comment type="subcellular location">
    <subcellularLocation>
        <location evidence="1">Cell membrane</location>
        <topology evidence="1">Multi-pass membrane protein</topology>
    </subcellularLocation>
</comment>
<comment type="similarity">
    <text evidence="2">Belongs to the NrfD family.</text>
</comment>
<dbReference type="Proteomes" id="UP000262712">
    <property type="component" value="Chromosome"/>
</dbReference>
<dbReference type="Pfam" id="PF03916">
    <property type="entry name" value="NrfD"/>
    <property type="match status" value="1"/>
</dbReference>
<dbReference type="KEGG" id="amol:AMOL_1973"/>
<keyword evidence="6 7" id="KW-0472">Membrane</keyword>
<evidence type="ECO:0000313" key="11">
    <source>
        <dbReference type="Proteomes" id="UP000262712"/>
    </source>
</evidence>
<feature type="transmembrane region" description="Helical" evidence="7">
    <location>
        <begin position="216"/>
        <end position="234"/>
    </location>
</feature>
<reference evidence="9 10" key="1">
    <citation type="submission" date="2017-09" db="EMBL/GenBank/DDBJ databases">
        <title>Arcobacter canalis sp. nov., a new species isolated from a water canal contaminated with urban sewage.</title>
        <authorList>
            <person name="Perez-Cataluna A."/>
            <person name="Salas-Masso N."/>
            <person name="Figueras M.J."/>
        </authorList>
    </citation>
    <scope>NUCLEOTIDE SEQUENCE [LARGE SCALE GENOMIC DNA]</scope>
    <source>
        <strain evidence="9 10">F98-3</strain>
    </source>
</reference>
<keyword evidence="10" id="KW-1185">Reference proteome</keyword>
<evidence type="ECO:0000256" key="4">
    <source>
        <dbReference type="ARBA" id="ARBA00022692"/>
    </source>
</evidence>
<accession>A0A2G1DJS1</accession>
<dbReference type="PANTHER" id="PTHR34856:SF2">
    <property type="entry name" value="PROTEIN NRFD"/>
    <property type="match status" value="1"/>
</dbReference>
<dbReference type="InterPro" id="IPR005614">
    <property type="entry name" value="NrfD-like"/>
</dbReference>
<keyword evidence="4 7" id="KW-0812">Transmembrane</keyword>
<evidence type="ECO:0000313" key="10">
    <source>
        <dbReference type="Proteomes" id="UP000221222"/>
    </source>
</evidence>
<proteinExistence type="inferred from homology"/>
<evidence type="ECO:0000256" key="3">
    <source>
        <dbReference type="ARBA" id="ARBA00022475"/>
    </source>
</evidence>
<feature type="transmembrane region" description="Helical" evidence="7">
    <location>
        <begin position="254"/>
        <end position="273"/>
    </location>
</feature>
<feature type="transmembrane region" description="Helical" evidence="7">
    <location>
        <begin position="173"/>
        <end position="195"/>
    </location>
</feature>
<evidence type="ECO:0000313" key="9">
    <source>
        <dbReference type="EMBL" id="PHO18763.1"/>
    </source>
</evidence>
<dbReference type="EMBL" id="CP032098">
    <property type="protein sequence ID" value="AXX92933.1"/>
    <property type="molecule type" value="Genomic_DNA"/>
</dbReference>
<evidence type="ECO:0000313" key="8">
    <source>
        <dbReference type="EMBL" id="AXX92933.1"/>
    </source>
</evidence>
<feature type="transmembrane region" description="Helical" evidence="7">
    <location>
        <begin position="56"/>
        <end position="77"/>
    </location>
</feature>
<feature type="transmembrane region" description="Helical" evidence="7">
    <location>
        <begin position="285"/>
        <end position="306"/>
    </location>
</feature>
<dbReference type="AlphaFoldDB" id="A0A2G1DJS1"/>
<evidence type="ECO:0000256" key="7">
    <source>
        <dbReference type="SAM" id="Phobius"/>
    </source>
</evidence>
<dbReference type="Gene3D" id="1.20.1630.10">
    <property type="entry name" value="Formate dehydrogenase/DMSO reductase domain"/>
    <property type="match status" value="1"/>
</dbReference>
<evidence type="ECO:0000256" key="2">
    <source>
        <dbReference type="ARBA" id="ARBA00008929"/>
    </source>
</evidence>
<feature type="transmembrane region" description="Helical" evidence="7">
    <location>
        <begin position="97"/>
        <end position="120"/>
    </location>
</feature>
<dbReference type="PANTHER" id="PTHR34856">
    <property type="entry name" value="PROTEIN NRFD"/>
    <property type="match status" value="1"/>
</dbReference>
<dbReference type="RefSeq" id="WP_099341821.1">
    <property type="nucleotide sequence ID" value="NZ_CP032098.1"/>
</dbReference>
<gene>
    <name evidence="8" type="ORF">AMOL_1973</name>
    <name evidence="9" type="ORF">CPU12_04170</name>
</gene>
<dbReference type="EMBL" id="NXFY01000004">
    <property type="protein sequence ID" value="PHO18763.1"/>
    <property type="molecule type" value="Genomic_DNA"/>
</dbReference>
<reference evidence="8 11" key="2">
    <citation type="submission" date="2018-08" db="EMBL/GenBank/DDBJ databases">
        <title>Complete genome of the Arcobacter molluscorum type strain LMG 25693.</title>
        <authorList>
            <person name="Miller W.G."/>
            <person name="Yee E."/>
            <person name="Bono J.L."/>
        </authorList>
    </citation>
    <scope>NUCLEOTIDE SEQUENCE [LARGE SCALE GENOMIC DNA]</scope>
    <source>
        <strain evidence="8 11">CECT 7696</strain>
    </source>
</reference>
<organism evidence="9 10">
    <name type="scientific">Malaciobacter molluscorum LMG 25693</name>
    <dbReference type="NCBI Taxonomy" id="870501"/>
    <lineage>
        <taxon>Bacteria</taxon>
        <taxon>Pseudomonadati</taxon>
        <taxon>Campylobacterota</taxon>
        <taxon>Epsilonproteobacteria</taxon>
        <taxon>Campylobacterales</taxon>
        <taxon>Arcobacteraceae</taxon>
        <taxon>Malaciobacter</taxon>
    </lineage>
</organism>
<evidence type="ECO:0000256" key="1">
    <source>
        <dbReference type="ARBA" id="ARBA00004651"/>
    </source>
</evidence>
<feature type="transmembrane region" description="Helical" evidence="7">
    <location>
        <begin position="21"/>
        <end position="44"/>
    </location>
</feature>
<sequence>MNELITYSSGFTEEIGWEWPISVYLLLAGISGGAIIVALLIRFYKNQIENTAVYKSASLVAFVTILLGMVCLVGDLTRPLNFWQILINYNFNSVMSIGVAALMIYIPLSFVAVVFAFADFVKERFSFLTKIVDLLLKFRVVLEGVLFLFAVVICAYTGFLISVLVRFPLLNTSILPALFVISGLSAGTAALCIMAKRVFNENVHSSDMKILHKIEWPIMAIEILFLAMLYISLATGNEAGKIALAAFHEGSWSTVFWVGIVCIGFLLPIILNFSQKEQENSNSIFYISAMCSIVGVLCLRLFIIYAGQTFSV</sequence>
<evidence type="ECO:0000256" key="5">
    <source>
        <dbReference type="ARBA" id="ARBA00022989"/>
    </source>
</evidence>
<evidence type="ECO:0000256" key="6">
    <source>
        <dbReference type="ARBA" id="ARBA00023136"/>
    </source>
</evidence>
<name>A0A2G1DJS1_9BACT</name>
<keyword evidence="5 7" id="KW-1133">Transmembrane helix</keyword>
<dbReference type="InterPro" id="IPR052049">
    <property type="entry name" value="Electron_transfer_protein"/>
</dbReference>
<dbReference type="GO" id="GO:0005886">
    <property type="term" value="C:plasma membrane"/>
    <property type="evidence" value="ECO:0007669"/>
    <property type="project" value="UniProtKB-SubCell"/>
</dbReference>
<dbReference type="Proteomes" id="UP000221222">
    <property type="component" value="Unassembled WGS sequence"/>
</dbReference>